<dbReference type="Proteomes" id="UP000277580">
    <property type="component" value="Unassembled WGS sequence"/>
</dbReference>
<dbReference type="AlphaFoldDB" id="A0A3N4KK65"/>
<accession>A0A3N4KK65</accession>
<name>A0A3N4KK65_9PEZI</name>
<gene>
    <name evidence="1" type="ORF">P167DRAFT_576976</name>
</gene>
<evidence type="ECO:0000313" key="1">
    <source>
        <dbReference type="EMBL" id="RPB09712.1"/>
    </source>
</evidence>
<sequence length="64" mass="7159">MVHPLRLYGYTAHNKTLKEEADEVLKFEKAGEIIATSPQKDLLELELTMFDSGRVSSSVFSSIS</sequence>
<evidence type="ECO:0000313" key="2">
    <source>
        <dbReference type="Proteomes" id="UP000277580"/>
    </source>
</evidence>
<dbReference type="OrthoDB" id="10475720at2759"/>
<dbReference type="InParanoid" id="A0A3N4KK65"/>
<keyword evidence="2" id="KW-1185">Reference proteome</keyword>
<proteinExistence type="predicted"/>
<organism evidence="1 2">
    <name type="scientific">Morchella conica CCBAS932</name>
    <dbReference type="NCBI Taxonomy" id="1392247"/>
    <lineage>
        <taxon>Eukaryota</taxon>
        <taxon>Fungi</taxon>
        <taxon>Dikarya</taxon>
        <taxon>Ascomycota</taxon>
        <taxon>Pezizomycotina</taxon>
        <taxon>Pezizomycetes</taxon>
        <taxon>Pezizales</taxon>
        <taxon>Morchellaceae</taxon>
        <taxon>Morchella</taxon>
    </lineage>
</organism>
<protein>
    <submittedName>
        <fullName evidence="1">Uncharacterized protein</fullName>
    </submittedName>
</protein>
<dbReference type="EMBL" id="ML119149">
    <property type="protein sequence ID" value="RPB09712.1"/>
    <property type="molecule type" value="Genomic_DNA"/>
</dbReference>
<reference evidence="1 2" key="1">
    <citation type="journal article" date="2018" name="Nat. Ecol. Evol.">
        <title>Pezizomycetes genomes reveal the molecular basis of ectomycorrhizal truffle lifestyle.</title>
        <authorList>
            <person name="Murat C."/>
            <person name="Payen T."/>
            <person name="Noel B."/>
            <person name="Kuo A."/>
            <person name="Morin E."/>
            <person name="Chen J."/>
            <person name="Kohler A."/>
            <person name="Krizsan K."/>
            <person name="Balestrini R."/>
            <person name="Da Silva C."/>
            <person name="Montanini B."/>
            <person name="Hainaut M."/>
            <person name="Levati E."/>
            <person name="Barry K.W."/>
            <person name="Belfiori B."/>
            <person name="Cichocki N."/>
            <person name="Clum A."/>
            <person name="Dockter R.B."/>
            <person name="Fauchery L."/>
            <person name="Guy J."/>
            <person name="Iotti M."/>
            <person name="Le Tacon F."/>
            <person name="Lindquist E.A."/>
            <person name="Lipzen A."/>
            <person name="Malagnac F."/>
            <person name="Mello A."/>
            <person name="Molinier V."/>
            <person name="Miyauchi S."/>
            <person name="Poulain J."/>
            <person name="Riccioni C."/>
            <person name="Rubini A."/>
            <person name="Sitrit Y."/>
            <person name="Splivallo R."/>
            <person name="Traeger S."/>
            <person name="Wang M."/>
            <person name="Zifcakova L."/>
            <person name="Wipf D."/>
            <person name="Zambonelli A."/>
            <person name="Paolocci F."/>
            <person name="Nowrousian M."/>
            <person name="Ottonello S."/>
            <person name="Baldrian P."/>
            <person name="Spatafora J.W."/>
            <person name="Henrissat B."/>
            <person name="Nagy L.G."/>
            <person name="Aury J.M."/>
            <person name="Wincker P."/>
            <person name="Grigoriev I.V."/>
            <person name="Bonfante P."/>
            <person name="Martin F.M."/>
        </authorList>
    </citation>
    <scope>NUCLEOTIDE SEQUENCE [LARGE SCALE GENOMIC DNA]</scope>
    <source>
        <strain evidence="1 2">CCBAS932</strain>
    </source>
</reference>